<name>A0A921LRF8_9ACTN</name>
<dbReference type="Proteomes" id="UP000746751">
    <property type="component" value="Unassembled WGS sequence"/>
</dbReference>
<reference evidence="1" key="2">
    <citation type="submission" date="2021-09" db="EMBL/GenBank/DDBJ databases">
        <authorList>
            <person name="Gilroy R."/>
        </authorList>
    </citation>
    <scope>NUCLEOTIDE SEQUENCE</scope>
    <source>
        <strain evidence="1">ChiGjej2B2-7701</strain>
    </source>
</reference>
<organism evidence="1 2">
    <name type="scientific">Collinsella ihumii</name>
    <dbReference type="NCBI Taxonomy" id="1720204"/>
    <lineage>
        <taxon>Bacteria</taxon>
        <taxon>Bacillati</taxon>
        <taxon>Actinomycetota</taxon>
        <taxon>Coriobacteriia</taxon>
        <taxon>Coriobacteriales</taxon>
        <taxon>Coriobacteriaceae</taxon>
        <taxon>Collinsella</taxon>
    </lineage>
</organism>
<evidence type="ECO:0000313" key="1">
    <source>
        <dbReference type="EMBL" id="HJG30924.1"/>
    </source>
</evidence>
<comment type="caution">
    <text evidence="1">The sequence shown here is derived from an EMBL/GenBank/DDBJ whole genome shotgun (WGS) entry which is preliminary data.</text>
</comment>
<gene>
    <name evidence="1" type="ORF">K8U80_05965</name>
</gene>
<dbReference type="EMBL" id="DYVF01000041">
    <property type="protein sequence ID" value="HJG30924.1"/>
    <property type="molecule type" value="Genomic_DNA"/>
</dbReference>
<dbReference type="InterPro" id="IPR009706">
    <property type="entry name" value="DUF1287"/>
</dbReference>
<evidence type="ECO:0000313" key="2">
    <source>
        <dbReference type="Proteomes" id="UP000746751"/>
    </source>
</evidence>
<dbReference type="Pfam" id="PF06940">
    <property type="entry name" value="DUF1287"/>
    <property type="match status" value="1"/>
</dbReference>
<reference evidence="1" key="1">
    <citation type="journal article" date="2021" name="PeerJ">
        <title>Extensive microbial diversity within the chicken gut microbiome revealed by metagenomics and culture.</title>
        <authorList>
            <person name="Gilroy R."/>
            <person name="Ravi A."/>
            <person name="Getino M."/>
            <person name="Pursley I."/>
            <person name="Horton D.L."/>
            <person name="Alikhan N.F."/>
            <person name="Baker D."/>
            <person name="Gharbi K."/>
            <person name="Hall N."/>
            <person name="Watson M."/>
            <person name="Adriaenssens E.M."/>
            <person name="Foster-Nyarko E."/>
            <person name="Jarju S."/>
            <person name="Secka A."/>
            <person name="Antonio M."/>
            <person name="Oren A."/>
            <person name="Chaudhuri R.R."/>
            <person name="La Ragione R."/>
            <person name="Hildebrand F."/>
            <person name="Pallen M.J."/>
        </authorList>
    </citation>
    <scope>NUCLEOTIDE SEQUENCE</scope>
    <source>
        <strain evidence="1">ChiGjej2B2-7701</strain>
    </source>
</reference>
<sequence>MRHRVAATLGGILLLFVLVAAVLVATGMVNMTSAERPEHYMDILFVDDGSHVDRDGDGIEDGQDILEAALAYVRTRPRYRSAYYANGYPDDGFGVCTDVVAFALRDAGYDLQRLIADDIAAAPEAYDVETPDAAIDFRRTGNQLVYFERHAQRLTNNPELLSSWQPGDIVMFEGHVGIVSDHRNSRGTPYVIHHQSAFQLRYEEDLLESRRGDIVGHFRMAG</sequence>
<accession>A0A921LRF8</accession>
<proteinExistence type="predicted"/>
<dbReference type="Gene3D" id="3.90.1720.10">
    <property type="entry name" value="endopeptidase domain like (from Nostoc punctiforme)"/>
    <property type="match status" value="1"/>
</dbReference>
<dbReference type="AlphaFoldDB" id="A0A921LRF8"/>
<protein>
    <submittedName>
        <fullName evidence="1">DUF1287 domain-containing protein</fullName>
    </submittedName>
</protein>